<evidence type="ECO:0000313" key="2">
    <source>
        <dbReference type="EMBL" id="KAI9195894.1"/>
    </source>
</evidence>
<name>A0AAD5P2A4_ACENE</name>
<evidence type="ECO:0000259" key="1">
    <source>
        <dbReference type="Pfam" id="PF13456"/>
    </source>
</evidence>
<dbReference type="InterPro" id="IPR052929">
    <property type="entry name" value="RNase_H-like_EbsB-rel"/>
</dbReference>
<keyword evidence="3" id="KW-1185">Reference proteome</keyword>
<dbReference type="InterPro" id="IPR002156">
    <property type="entry name" value="RNaseH_domain"/>
</dbReference>
<gene>
    <name evidence="2" type="ORF">LWI28_019143</name>
</gene>
<feature type="domain" description="RNase H type-1" evidence="1">
    <location>
        <begin position="97"/>
        <end position="217"/>
    </location>
</feature>
<accession>A0AAD5P2A4</accession>
<dbReference type="Gene3D" id="3.30.420.10">
    <property type="entry name" value="Ribonuclease H-like superfamily/Ribonuclease H"/>
    <property type="match status" value="1"/>
</dbReference>
<dbReference type="PANTHER" id="PTHR47074:SF48">
    <property type="entry name" value="POLYNUCLEOTIDYL TRANSFERASE, RIBONUCLEASE H-LIKE SUPERFAMILY PROTEIN"/>
    <property type="match status" value="1"/>
</dbReference>
<dbReference type="CDD" id="cd06222">
    <property type="entry name" value="RNase_H_like"/>
    <property type="match status" value="1"/>
</dbReference>
<dbReference type="PANTHER" id="PTHR47074">
    <property type="entry name" value="BNAC02G40300D PROTEIN"/>
    <property type="match status" value="1"/>
</dbReference>
<dbReference type="InterPro" id="IPR044730">
    <property type="entry name" value="RNase_H-like_dom_plant"/>
</dbReference>
<evidence type="ECO:0000313" key="3">
    <source>
        <dbReference type="Proteomes" id="UP001064489"/>
    </source>
</evidence>
<dbReference type="SUPFAM" id="SSF53098">
    <property type="entry name" value="Ribonuclease H-like"/>
    <property type="match status" value="1"/>
</dbReference>
<dbReference type="InterPro" id="IPR012337">
    <property type="entry name" value="RNaseH-like_sf"/>
</dbReference>
<proteinExistence type="predicted"/>
<organism evidence="2 3">
    <name type="scientific">Acer negundo</name>
    <name type="common">Box elder</name>
    <dbReference type="NCBI Taxonomy" id="4023"/>
    <lineage>
        <taxon>Eukaryota</taxon>
        <taxon>Viridiplantae</taxon>
        <taxon>Streptophyta</taxon>
        <taxon>Embryophyta</taxon>
        <taxon>Tracheophyta</taxon>
        <taxon>Spermatophyta</taxon>
        <taxon>Magnoliopsida</taxon>
        <taxon>eudicotyledons</taxon>
        <taxon>Gunneridae</taxon>
        <taxon>Pentapetalae</taxon>
        <taxon>rosids</taxon>
        <taxon>malvids</taxon>
        <taxon>Sapindales</taxon>
        <taxon>Sapindaceae</taxon>
        <taxon>Hippocastanoideae</taxon>
        <taxon>Acereae</taxon>
        <taxon>Acer</taxon>
    </lineage>
</organism>
<dbReference type="Proteomes" id="UP001064489">
    <property type="component" value="Chromosome 1"/>
</dbReference>
<dbReference type="Pfam" id="PF13456">
    <property type="entry name" value="RVT_3"/>
    <property type="match status" value="1"/>
</dbReference>
<sequence>MRINYCLTRFSTSMGAVPFDDSHGNHLGTFTIFLARNQFVHQGTVRCDENTTVWACNFVEEFQRAGAKLILSDINQILIAVPVVKWDRLTKGVYKFNTDAAICVERNLVGVGVVIRDFEGCVVGSSTQRLAANFSPLVAEATALFRGIVFALEAGLTPLTAETDSKMVVDLIECGSSPRSDVGTIIFDIFQLIMTHCIPVRFALRFANMVAHSLAKLSLSSSEDLFYLESYPSFVERLVLAN</sequence>
<reference evidence="2" key="1">
    <citation type="journal article" date="2022" name="Plant J.">
        <title>Strategies of tolerance reflected in two North American maple genomes.</title>
        <authorList>
            <person name="McEvoy S.L."/>
            <person name="Sezen U.U."/>
            <person name="Trouern-Trend A."/>
            <person name="McMahon S.M."/>
            <person name="Schaberg P.G."/>
            <person name="Yang J."/>
            <person name="Wegrzyn J.L."/>
            <person name="Swenson N.G."/>
        </authorList>
    </citation>
    <scope>NUCLEOTIDE SEQUENCE</scope>
    <source>
        <strain evidence="2">91603</strain>
    </source>
</reference>
<comment type="caution">
    <text evidence="2">The sequence shown here is derived from an EMBL/GenBank/DDBJ whole genome shotgun (WGS) entry which is preliminary data.</text>
</comment>
<dbReference type="AlphaFoldDB" id="A0AAD5P2A4"/>
<dbReference type="EMBL" id="JAJSOW010000003">
    <property type="protein sequence ID" value="KAI9195894.1"/>
    <property type="molecule type" value="Genomic_DNA"/>
</dbReference>
<dbReference type="GO" id="GO:0003676">
    <property type="term" value="F:nucleic acid binding"/>
    <property type="evidence" value="ECO:0007669"/>
    <property type="project" value="InterPro"/>
</dbReference>
<protein>
    <recommendedName>
        <fullName evidence="1">RNase H type-1 domain-containing protein</fullName>
    </recommendedName>
</protein>
<reference evidence="2" key="2">
    <citation type="submission" date="2023-02" db="EMBL/GenBank/DDBJ databases">
        <authorList>
            <person name="Swenson N.G."/>
            <person name="Wegrzyn J.L."/>
            <person name="Mcevoy S.L."/>
        </authorList>
    </citation>
    <scope>NUCLEOTIDE SEQUENCE</scope>
    <source>
        <strain evidence="2">91603</strain>
        <tissue evidence="2">Leaf</tissue>
    </source>
</reference>
<dbReference type="GO" id="GO:0004523">
    <property type="term" value="F:RNA-DNA hybrid ribonuclease activity"/>
    <property type="evidence" value="ECO:0007669"/>
    <property type="project" value="InterPro"/>
</dbReference>
<dbReference type="InterPro" id="IPR036397">
    <property type="entry name" value="RNaseH_sf"/>
</dbReference>